<reference evidence="1" key="2">
    <citation type="journal article" date="2023" name="Plants (Basel)">
        <title>Annotation of the Turnera subulata (Passifloraceae) Draft Genome Reveals the S-Locus Evolved after the Divergence of Turneroideae from Passifloroideae in a Stepwise Manner.</title>
        <authorList>
            <person name="Henning P.M."/>
            <person name="Roalson E.H."/>
            <person name="Mir W."/>
            <person name="McCubbin A.G."/>
            <person name="Shore J.S."/>
        </authorList>
    </citation>
    <scope>NUCLEOTIDE SEQUENCE</scope>
    <source>
        <strain evidence="1">F60SS</strain>
    </source>
</reference>
<protein>
    <submittedName>
        <fullName evidence="1">Uncharacterized protein</fullName>
    </submittedName>
</protein>
<dbReference type="EMBL" id="JAKUCV010003906">
    <property type="protein sequence ID" value="KAJ4837193.1"/>
    <property type="molecule type" value="Genomic_DNA"/>
</dbReference>
<accession>A0A9Q0JD43</accession>
<dbReference type="AlphaFoldDB" id="A0A9Q0JD43"/>
<gene>
    <name evidence="1" type="ORF">Tsubulata_003394</name>
</gene>
<keyword evidence="2" id="KW-1185">Reference proteome</keyword>
<evidence type="ECO:0000313" key="2">
    <source>
        <dbReference type="Proteomes" id="UP001141552"/>
    </source>
</evidence>
<dbReference type="InterPro" id="IPR012871">
    <property type="entry name" value="DUF1668_ORYSA"/>
</dbReference>
<name>A0A9Q0JD43_9ROSI</name>
<dbReference type="SUPFAM" id="SSF117281">
    <property type="entry name" value="Kelch motif"/>
    <property type="match status" value="1"/>
</dbReference>
<dbReference type="Pfam" id="PF07893">
    <property type="entry name" value="DUF1668"/>
    <property type="match status" value="1"/>
</dbReference>
<evidence type="ECO:0000313" key="1">
    <source>
        <dbReference type="EMBL" id="KAJ4837193.1"/>
    </source>
</evidence>
<dbReference type="InterPro" id="IPR015915">
    <property type="entry name" value="Kelch-typ_b-propeller"/>
</dbReference>
<sequence length="489" mass="54552">MATHKRGSDLPLSPLPSKKGKVGVQSKAAASAHFFHFDIGNIRAAYVKERRGLIYSEKLKFLPGMGRLVSGGKAYAIGGDGFEGSYPRKVWICDLNRGFEEGDVGHLDGEEYDDAQVASMGPTYCCPWVPGPVLGGAKPRPLVFAFQGKIYALSGGGGDDCRECHEQGGACGDDYSECHKHGPVFEFLEEEAREWQPLPKPRGMYDPPLPIIITSHLVLDNRLWVSVHHPDGPHQDRKLCFDLIKHEWVYCFDTIPYAAKVLCNVWPTRPHGVGRDFHYHADHFYAVTQLCSESGHMFVGLGGCSATQLWQLLTEVEAGPYRDMAIDEADPLDLAVTFERLRGTTDPGEKARQRSCWFCQGNRVRLPEGSLRHYHPAPFHPFPQGLADVGFVMGLEPCMGFTEAIFYPPEEDDKMARCRLLAHYQEEPQPHDFGAPWGNLVLWTFRLNSLVATDLRFHVVCYHHLAAGLGGTPSILTKPDREPSPPRFN</sequence>
<organism evidence="1 2">
    <name type="scientific">Turnera subulata</name>
    <dbReference type="NCBI Taxonomy" id="218843"/>
    <lineage>
        <taxon>Eukaryota</taxon>
        <taxon>Viridiplantae</taxon>
        <taxon>Streptophyta</taxon>
        <taxon>Embryophyta</taxon>
        <taxon>Tracheophyta</taxon>
        <taxon>Spermatophyta</taxon>
        <taxon>Magnoliopsida</taxon>
        <taxon>eudicotyledons</taxon>
        <taxon>Gunneridae</taxon>
        <taxon>Pentapetalae</taxon>
        <taxon>rosids</taxon>
        <taxon>fabids</taxon>
        <taxon>Malpighiales</taxon>
        <taxon>Passifloraceae</taxon>
        <taxon>Turnera</taxon>
    </lineage>
</organism>
<reference evidence="1" key="1">
    <citation type="submission" date="2022-02" db="EMBL/GenBank/DDBJ databases">
        <authorList>
            <person name="Henning P.M."/>
            <person name="McCubbin A.G."/>
            <person name="Shore J.S."/>
        </authorList>
    </citation>
    <scope>NUCLEOTIDE SEQUENCE</scope>
    <source>
        <strain evidence="1">F60SS</strain>
        <tissue evidence="1">Leaves</tissue>
    </source>
</reference>
<dbReference type="Proteomes" id="UP001141552">
    <property type="component" value="Unassembled WGS sequence"/>
</dbReference>
<comment type="caution">
    <text evidence="1">The sequence shown here is derived from an EMBL/GenBank/DDBJ whole genome shotgun (WGS) entry which is preliminary data.</text>
</comment>
<proteinExistence type="predicted"/>